<keyword evidence="2" id="KW-0812">Transmembrane</keyword>
<evidence type="ECO:0000313" key="5">
    <source>
        <dbReference type="Proteomes" id="UP001379533"/>
    </source>
</evidence>
<dbReference type="InterPro" id="IPR051675">
    <property type="entry name" value="Endo/Exo/Phosphatase_dom_1"/>
</dbReference>
<feature type="compositionally biased region" description="Pro residues" evidence="1">
    <location>
        <begin position="80"/>
        <end position="91"/>
    </location>
</feature>
<dbReference type="RefSeq" id="WP_394846684.1">
    <property type="nucleotide sequence ID" value="NZ_CP089982.1"/>
</dbReference>
<feature type="domain" description="Helix-hairpin-helix DNA-binding motif class 1" evidence="3">
    <location>
        <begin position="152"/>
        <end position="171"/>
    </location>
</feature>
<dbReference type="Pfam" id="PF12836">
    <property type="entry name" value="HHH_3"/>
    <property type="match status" value="1"/>
</dbReference>
<keyword evidence="2" id="KW-0472">Membrane</keyword>
<dbReference type="SUPFAM" id="SSF47781">
    <property type="entry name" value="RuvA domain 2-like"/>
    <property type="match status" value="1"/>
</dbReference>
<protein>
    <submittedName>
        <fullName evidence="4">Helix-hairpin-helix domain-containing protein</fullName>
    </submittedName>
</protein>
<dbReference type="Gene3D" id="1.10.150.320">
    <property type="entry name" value="Photosystem II 12 kDa extrinsic protein"/>
    <property type="match status" value="1"/>
</dbReference>
<organism evidence="4 5">
    <name type="scientific">Pendulispora brunnea</name>
    <dbReference type="NCBI Taxonomy" id="2905690"/>
    <lineage>
        <taxon>Bacteria</taxon>
        <taxon>Pseudomonadati</taxon>
        <taxon>Myxococcota</taxon>
        <taxon>Myxococcia</taxon>
        <taxon>Myxococcales</taxon>
        <taxon>Sorangiineae</taxon>
        <taxon>Pendulisporaceae</taxon>
        <taxon>Pendulispora</taxon>
    </lineage>
</organism>
<sequence length="185" mass="19173">MTTHTPGGAAYSLRGALASLRTCSTCVWSVWSKPLARVLLVIAGLAVLAIIGRTAGAHAEPPAPSPIIAEPLTSDAGAIAPPPVASAPAPEPCGSRRAGEHAGRGGEASPDDPVILNTAQADDLRRLPGVGAKRAESILALRTRLGRFRQLEDLLRVRGIGRATLRRLRPLVRLDPPTPPPPSPG</sequence>
<evidence type="ECO:0000256" key="2">
    <source>
        <dbReference type="SAM" id="Phobius"/>
    </source>
</evidence>
<dbReference type="EMBL" id="CP089982">
    <property type="protein sequence ID" value="WXA96071.1"/>
    <property type="molecule type" value="Genomic_DNA"/>
</dbReference>
<feature type="domain" description="Helix-hairpin-helix DNA-binding motif class 1" evidence="3">
    <location>
        <begin position="122"/>
        <end position="141"/>
    </location>
</feature>
<dbReference type="PANTHER" id="PTHR21180:SF32">
    <property type="entry name" value="ENDONUCLEASE_EXONUCLEASE_PHOSPHATASE FAMILY DOMAIN-CONTAINING PROTEIN 1"/>
    <property type="match status" value="1"/>
</dbReference>
<dbReference type="InterPro" id="IPR010994">
    <property type="entry name" value="RuvA_2-like"/>
</dbReference>
<dbReference type="PANTHER" id="PTHR21180">
    <property type="entry name" value="ENDONUCLEASE/EXONUCLEASE/PHOSPHATASE FAMILY DOMAIN-CONTAINING PROTEIN 1"/>
    <property type="match status" value="1"/>
</dbReference>
<accession>A0ABZ2KBR8</accession>
<gene>
    <name evidence="4" type="ORF">LZC95_04355</name>
</gene>
<feature type="region of interest" description="Disordered" evidence="1">
    <location>
        <begin position="79"/>
        <end position="114"/>
    </location>
</feature>
<keyword evidence="5" id="KW-1185">Reference proteome</keyword>
<evidence type="ECO:0000259" key="3">
    <source>
        <dbReference type="SMART" id="SM00278"/>
    </source>
</evidence>
<keyword evidence="2" id="KW-1133">Transmembrane helix</keyword>
<name>A0ABZ2KBR8_9BACT</name>
<proteinExistence type="predicted"/>
<feature type="transmembrane region" description="Helical" evidence="2">
    <location>
        <begin position="34"/>
        <end position="52"/>
    </location>
</feature>
<evidence type="ECO:0000256" key="1">
    <source>
        <dbReference type="SAM" id="MobiDB-lite"/>
    </source>
</evidence>
<dbReference type="InterPro" id="IPR003583">
    <property type="entry name" value="Hlx-hairpin-Hlx_DNA-bd_motif"/>
</dbReference>
<dbReference type="Proteomes" id="UP001379533">
    <property type="component" value="Chromosome"/>
</dbReference>
<reference evidence="4 5" key="1">
    <citation type="submission" date="2021-12" db="EMBL/GenBank/DDBJ databases">
        <title>Discovery of the Pendulisporaceae a myxobacterial family with distinct sporulation behavior and unique specialized metabolism.</title>
        <authorList>
            <person name="Garcia R."/>
            <person name="Popoff A."/>
            <person name="Bader C.D."/>
            <person name="Loehr J."/>
            <person name="Walesch S."/>
            <person name="Walt C."/>
            <person name="Boldt J."/>
            <person name="Bunk B."/>
            <person name="Haeckl F.J.F.P.J."/>
            <person name="Gunesch A.P."/>
            <person name="Birkelbach J."/>
            <person name="Nuebel U."/>
            <person name="Pietschmann T."/>
            <person name="Bach T."/>
            <person name="Mueller R."/>
        </authorList>
    </citation>
    <scope>NUCLEOTIDE SEQUENCE [LARGE SCALE GENOMIC DNA]</scope>
    <source>
        <strain evidence="4 5">MSr12523</strain>
    </source>
</reference>
<dbReference type="SMART" id="SM00278">
    <property type="entry name" value="HhH1"/>
    <property type="match status" value="2"/>
</dbReference>
<evidence type="ECO:0000313" key="4">
    <source>
        <dbReference type="EMBL" id="WXA96071.1"/>
    </source>
</evidence>